<dbReference type="CDD" id="cd15543">
    <property type="entry name" value="PHD_RSF1"/>
    <property type="match status" value="1"/>
</dbReference>
<dbReference type="SMART" id="SM00545">
    <property type="entry name" value="JmjN"/>
    <property type="match status" value="1"/>
</dbReference>
<dbReference type="SMART" id="SM00249">
    <property type="entry name" value="PHD"/>
    <property type="match status" value="1"/>
</dbReference>
<evidence type="ECO:0000259" key="16">
    <source>
        <dbReference type="PROSITE" id="PS51011"/>
    </source>
</evidence>
<dbReference type="STRING" id="135208.A0A4Y9ZH15"/>
<feature type="region of interest" description="Disordered" evidence="14">
    <location>
        <begin position="210"/>
        <end position="301"/>
    </location>
</feature>
<evidence type="ECO:0000256" key="7">
    <source>
        <dbReference type="ARBA" id="ARBA00022771"/>
    </source>
</evidence>
<dbReference type="InterPro" id="IPR036431">
    <property type="entry name" value="ARID_dom_sf"/>
</dbReference>
<comment type="cofactor">
    <cofactor evidence="1">
        <name>Fe(2+)</name>
        <dbReference type="ChEBI" id="CHEBI:29033"/>
    </cofactor>
</comment>
<evidence type="ECO:0000256" key="4">
    <source>
        <dbReference type="ARBA" id="ARBA00012902"/>
    </source>
</evidence>
<dbReference type="GO" id="GO:0006355">
    <property type="term" value="P:regulation of DNA-templated transcription"/>
    <property type="evidence" value="ECO:0007669"/>
    <property type="project" value="TreeGrafter"/>
</dbReference>
<evidence type="ECO:0000256" key="3">
    <source>
        <dbReference type="ARBA" id="ARBA00006801"/>
    </source>
</evidence>
<dbReference type="EMBL" id="SFCI01002826">
    <property type="protein sequence ID" value="TFY73470.1"/>
    <property type="molecule type" value="Genomic_DNA"/>
</dbReference>
<dbReference type="Pfam" id="PF01388">
    <property type="entry name" value="ARID"/>
    <property type="match status" value="1"/>
</dbReference>
<keyword evidence="5" id="KW-0479">Metal-binding</keyword>
<dbReference type="AlphaFoldDB" id="A0A4Y9ZH15"/>
<keyword evidence="8" id="KW-0862">Zinc</keyword>
<evidence type="ECO:0000259" key="17">
    <source>
        <dbReference type="PROSITE" id="PS51183"/>
    </source>
</evidence>
<dbReference type="InterPro" id="IPR011011">
    <property type="entry name" value="Znf_FYVE_PHD"/>
</dbReference>
<dbReference type="Pfam" id="PF02928">
    <property type="entry name" value="zf-C5HC2"/>
    <property type="match status" value="1"/>
</dbReference>
<dbReference type="InterPro" id="IPR019786">
    <property type="entry name" value="Zinc_finger_PHD-type_CS"/>
</dbReference>
<feature type="domain" description="JmjN" evidence="17">
    <location>
        <begin position="36"/>
        <end position="77"/>
    </location>
</feature>
<comment type="caution">
    <text evidence="19">The sequence shown here is derived from an EMBL/GenBank/DDBJ whole genome shotgun (WGS) entry which is preliminary data.</text>
</comment>
<dbReference type="SUPFAM" id="SSF46774">
    <property type="entry name" value="ARID-like"/>
    <property type="match status" value="1"/>
</dbReference>
<dbReference type="SMART" id="SM00501">
    <property type="entry name" value="BRIGHT"/>
    <property type="match status" value="1"/>
</dbReference>
<keyword evidence="9" id="KW-0560">Oxidoreductase</keyword>
<dbReference type="InterPro" id="IPR001606">
    <property type="entry name" value="ARID_dom"/>
</dbReference>
<evidence type="ECO:0000256" key="2">
    <source>
        <dbReference type="ARBA" id="ARBA00004123"/>
    </source>
</evidence>
<dbReference type="PROSITE" id="PS50016">
    <property type="entry name" value="ZF_PHD_2"/>
    <property type="match status" value="1"/>
</dbReference>
<dbReference type="InterPro" id="IPR013637">
    <property type="entry name" value="Lys_sp_deMease-like_dom"/>
</dbReference>
<feature type="non-terminal residue" evidence="19">
    <location>
        <position position="781"/>
    </location>
</feature>
<evidence type="ECO:0000256" key="12">
    <source>
        <dbReference type="ARBA" id="ARBA00048734"/>
    </source>
</evidence>
<comment type="subcellular location">
    <subcellularLocation>
        <location evidence="2">Nucleus</location>
    </subcellularLocation>
</comment>
<dbReference type="InterPro" id="IPR019787">
    <property type="entry name" value="Znf_PHD-finger"/>
</dbReference>
<name>A0A4Y9ZH15_9AGAM</name>
<evidence type="ECO:0000256" key="14">
    <source>
        <dbReference type="SAM" id="MobiDB-lite"/>
    </source>
</evidence>
<keyword evidence="10" id="KW-0408">Iron</keyword>
<dbReference type="SUPFAM" id="SSF51197">
    <property type="entry name" value="Clavaminate synthase-like"/>
    <property type="match status" value="1"/>
</dbReference>
<feature type="region of interest" description="Disordered" evidence="14">
    <location>
        <begin position="1"/>
        <end position="34"/>
    </location>
</feature>
<dbReference type="OrthoDB" id="1678912at2759"/>
<dbReference type="Pfam" id="PF21323">
    <property type="entry name" value="KDM5_C-hel"/>
    <property type="match status" value="1"/>
</dbReference>
<organism evidence="19 20">
    <name type="scientific">Hericium alpestre</name>
    <dbReference type="NCBI Taxonomy" id="135208"/>
    <lineage>
        <taxon>Eukaryota</taxon>
        <taxon>Fungi</taxon>
        <taxon>Dikarya</taxon>
        <taxon>Basidiomycota</taxon>
        <taxon>Agaricomycotina</taxon>
        <taxon>Agaricomycetes</taxon>
        <taxon>Russulales</taxon>
        <taxon>Hericiaceae</taxon>
        <taxon>Hericium</taxon>
    </lineage>
</organism>
<comment type="catalytic activity">
    <reaction evidence="12">
        <text>N(6),N(6),N(6)-trimethyl-L-lysyl(4)-[histone H3] + 3 2-oxoglutarate + 3 O2 = L-lysyl(4)-[histone H3] + 3 formaldehyde + 3 succinate + 3 CO2</text>
        <dbReference type="Rhea" id="RHEA:60208"/>
        <dbReference type="Rhea" id="RHEA-COMP:15537"/>
        <dbReference type="Rhea" id="RHEA-COMP:15547"/>
        <dbReference type="ChEBI" id="CHEBI:15379"/>
        <dbReference type="ChEBI" id="CHEBI:16526"/>
        <dbReference type="ChEBI" id="CHEBI:16810"/>
        <dbReference type="ChEBI" id="CHEBI:16842"/>
        <dbReference type="ChEBI" id="CHEBI:29969"/>
        <dbReference type="ChEBI" id="CHEBI:30031"/>
        <dbReference type="ChEBI" id="CHEBI:61961"/>
        <dbReference type="EC" id="1.14.11.67"/>
    </reaction>
</comment>
<evidence type="ECO:0000256" key="10">
    <source>
        <dbReference type="ARBA" id="ARBA00023004"/>
    </source>
</evidence>
<dbReference type="PROSITE" id="PS01359">
    <property type="entry name" value="ZF_PHD_1"/>
    <property type="match status" value="1"/>
</dbReference>
<feature type="non-terminal residue" evidence="19">
    <location>
        <position position="1"/>
    </location>
</feature>
<feature type="domain" description="ARID" evidence="16">
    <location>
        <begin position="92"/>
        <end position="183"/>
    </location>
</feature>
<dbReference type="Pfam" id="PF02373">
    <property type="entry name" value="JmjC"/>
    <property type="match status" value="1"/>
</dbReference>
<dbReference type="SUPFAM" id="SSF57903">
    <property type="entry name" value="FYVE/PHD zinc finger"/>
    <property type="match status" value="1"/>
</dbReference>
<dbReference type="EC" id="1.14.11.67" evidence="4"/>
<dbReference type="InterPro" id="IPR003349">
    <property type="entry name" value="JmjN"/>
</dbReference>
<dbReference type="GO" id="GO:0003677">
    <property type="term" value="F:DNA binding"/>
    <property type="evidence" value="ECO:0007669"/>
    <property type="project" value="InterPro"/>
</dbReference>
<keyword evidence="7 13" id="KW-0863">Zinc-finger</keyword>
<evidence type="ECO:0000256" key="1">
    <source>
        <dbReference type="ARBA" id="ARBA00001954"/>
    </source>
</evidence>
<feature type="domain" description="JmjC" evidence="18">
    <location>
        <begin position="440"/>
        <end position="596"/>
    </location>
</feature>
<dbReference type="Pfam" id="PF00628">
    <property type="entry name" value="PHD"/>
    <property type="match status" value="1"/>
</dbReference>
<dbReference type="InterPro" id="IPR003347">
    <property type="entry name" value="JmjC_dom"/>
</dbReference>
<feature type="compositionally biased region" description="Polar residues" evidence="14">
    <location>
        <begin position="283"/>
        <end position="292"/>
    </location>
</feature>
<proteinExistence type="inferred from homology"/>
<dbReference type="Gene3D" id="3.30.40.10">
    <property type="entry name" value="Zinc/RING finger domain, C3HC4 (zinc finger)"/>
    <property type="match status" value="1"/>
</dbReference>
<dbReference type="PANTHER" id="PTHR10694">
    <property type="entry name" value="LYSINE-SPECIFIC DEMETHYLASE"/>
    <property type="match status" value="1"/>
</dbReference>
<dbReference type="InterPro" id="IPR048615">
    <property type="entry name" value="KDM5_C-hel"/>
</dbReference>
<dbReference type="CDD" id="cd16100">
    <property type="entry name" value="ARID"/>
    <property type="match status" value="1"/>
</dbReference>
<evidence type="ECO:0000313" key="20">
    <source>
        <dbReference type="Proteomes" id="UP000298061"/>
    </source>
</evidence>
<dbReference type="Proteomes" id="UP000298061">
    <property type="component" value="Unassembled WGS sequence"/>
</dbReference>
<evidence type="ECO:0000256" key="5">
    <source>
        <dbReference type="ARBA" id="ARBA00022723"/>
    </source>
</evidence>
<dbReference type="InterPro" id="IPR004198">
    <property type="entry name" value="Znf_C5HC2"/>
</dbReference>
<dbReference type="GO" id="GO:0008270">
    <property type="term" value="F:zinc ion binding"/>
    <property type="evidence" value="ECO:0007669"/>
    <property type="project" value="UniProtKB-KW"/>
</dbReference>
<evidence type="ECO:0000256" key="13">
    <source>
        <dbReference type="PROSITE-ProRule" id="PRU00146"/>
    </source>
</evidence>
<evidence type="ECO:0000313" key="19">
    <source>
        <dbReference type="EMBL" id="TFY73470.1"/>
    </source>
</evidence>
<dbReference type="InterPro" id="IPR001965">
    <property type="entry name" value="Znf_PHD"/>
</dbReference>
<gene>
    <name evidence="19" type="ORF">EWM64_g10542</name>
</gene>
<comment type="similarity">
    <text evidence="3">Belongs to the JARID1 histone demethylase family.</text>
</comment>
<dbReference type="GO" id="GO:0005634">
    <property type="term" value="C:nucleus"/>
    <property type="evidence" value="ECO:0007669"/>
    <property type="project" value="UniProtKB-SubCell"/>
</dbReference>
<dbReference type="GO" id="GO:0000785">
    <property type="term" value="C:chromatin"/>
    <property type="evidence" value="ECO:0007669"/>
    <property type="project" value="TreeGrafter"/>
</dbReference>
<evidence type="ECO:0000256" key="8">
    <source>
        <dbReference type="ARBA" id="ARBA00022833"/>
    </source>
</evidence>
<evidence type="ECO:0000256" key="11">
    <source>
        <dbReference type="ARBA" id="ARBA00023242"/>
    </source>
</evidence>
<protein>
    <recommendedName>
        <fullName evidence="4">[histone H3]-trimethyl-L-lysine(4) demethylase</fullName>
        <ecNumber evidence="4">1.14.11.67</ecNumber>
    </recommendedName>
</protein>
<dbReference type="PANTHER" id="PTHR10694:SF33">
    <property type="entry name" value="LYSINE-SPECIFIC DEMETHYLASE 5"/>
    <property type="match status" value="1"/>
</dbReference>
<sequence>GPIPVTPALDLETVKTTPPREVPRPSGPRPFELADCPEFYPTPEEFKDPMAYIKKISETACDYGMCKIVPPEDWHMPFVTDTERLNSIEASSRAKVNYLEQLYRFHQQQGNTRVSVPTINNKPLDLWLLRKEVKKLGGHEAVTKTKKWGDLGRLLGYGGIPGLSTQIKNSYTRVILPYETFCERVRNSPALANATANASANTQIRTLARRRQSMSVSLEPEGSGTRQDSPPSSPLTATSSPPSEPPEEAEVKDVLGSGRRRLPRRSVSDATSHKDEVKKARTNGPSSKTAAQKNEEGPGEQPCEICHKGHRGEEMLLCDGCDCGFHMFCLDPPLASVPKGQWYCHTCLFGTGGDFGFDEGEEHSLASFQARDREFRRLWFETHPPPKMGEEGLSEYDVEEEFWRLVQSASDTVEIEYGADVHSTTHGSAMPTLETHPLDPYAKDPWNLNNVPILSESLLRYIKSDISGMTVPWTYVGMDHYTYSINYMHWGETKTWYGIPGADADKFEAAIRREAPDLFEAQPDLLFQLVTLMNPKRLTEAGVNVYACNQRAGEFVITYPKAYHAGFNHGLNFNEAVNFALPDWLPYGRQCVQRYRDHRKHPVFSHDELLITITQQSQSIATAIWLNDSLKEMTDRELGDRRKARALKMGEVLEHEDRPEDQYQCHTCKAFCYLSQVTCACTTKIACVDHASQLCDCPMEQRVLRKRFSDEELVETQSRVAERAAIPTAWQAKFRKALAESARPQLRTLRALLAEGDRINYPLPELRMIRKCVARANDWID</sequence>
<evidence type="ECO:0000259" key="15">
    <source>
        <dbReference type="PROSITE" id="PS50016"/>
    </source>
</evidence>
<keyword evidence="20" id="KW-1185">Reference proteome</keyword>
<dbReference type="SMART" id="SM01014">
    <property type="entry name" value="ARID"/>
    <property type="match status" value="1"/>
</dbReference>
<evidence type="ECO:0000256" key="9">
    <source>
        <dbReference type="ARBA" id="ARBA00023002"/>
    </source>
</evidence>
<dbReference type="SMART" id="SM00558">
    <property type="entry name" value="JmjC"/>
    <property type="match status" value="1"/>
</dbReference>
<accession>A0A4Y9ZH15</accession>
<dbReference type="Gene3D" id="1.10.150.60">
    <property type="entry name" value="ARID DNA-binding domain"/>
    <property type="match status" value="1"/>
</dbReference>
<dbReference type="Pfam" id="PF08429">
    <property type="entry name" value="PLU-1"/>
    <property type="match status" value="1"/>
</dbReference>
<feature type="domain" description="PHD-type" evidence="15">
    <location>
        <begin position="300"/>
        <end position="350"/>
    </location>
</feature>
<dbReference type="InterPro" id="IPR013083">
    <property type="entry name" value="Znf_RING/FYVE/PHD"/>
</dbReference>
<dbReference type="GO" id="GO:0034647">
    <property type="term" value="F:histone H3K4me/H3K4me2/H3K4me3 demethylase activity"/>
    <property type="evidence" value="ECO:0007669"/>
    <property type="project" value="UniProtKB-EC"/>
</dbReference>
<evidence type="ECO:0000256" key="6">
    <source>
        <dbReference type="ARBA" id="ARBA00022737"/>
    </source>
</evidence>
<dbReference type="Pfam" id="PF02375">
    <property type="entry name" value="JmjN"/>
    <property type="match status" value="1"/>
</dbReference>
<dbReference type="PROSITE" id="PS51011">
    <property type="entry name" value="ARID"/>
    <property type="match status" value="1"/>
</dbReference>
<dbReference type="PROSITE" id="PS51183">
    <property type="entry name" value="JMJN"/>
    <property type="match status" value="1"/>
</dbReference>
<dbReference type="PROSITE" id="PS51184">
    <property type="entry name" value="JMJC"/>
    <property type="match status" value="1"/>
</dbReference>
<keyword evidence="11" id="KW-0539">Nucleus</keyword>
<keyword evidence="6" id="KW-0677">Repeat</keyword>
<dbReference type="Gene3D" id="2.60.120.650">
    <property type="entry name" value="Cupin"/>
    <property type="match status" value="1"/>
</dbReference>
<reference evidence="19 20" key="1">
    <citation type="submission" date="2019-02" db="EMBL/GenBank/DDBJ databases">
        <title>Genome sequencing of the rare red list fungi Hericium alpestre (H. flagellum).</title>
        <authorList>
            <person name="Buettner E."/>
            <person name="Kellner H."/>
        </authorList>
    </citation>
    <scope>NUCLEOTIDE SEQUENCE [LARGE SCALE GENOMIC DNA]</scope>
    <source>
        <strain evidence="19 20">DSM 108284</strain>
    </source>
</reference>
<evidence type="ECO:0000259" key="18">
    <source>
        <dbReference type="PROSITE" id="PS51184"/>
    </source>
</evidence>